<evidence type="ECO:0000313" key="6">
    <source>
        <dbReference type="Proteomes" id="UP000070659"/>
    </source>
</evidence>
<dbReference type="EMBL" id="JYIJ01000017">
    <property type="protein sequence ID" value="KWX03791.1"/>
    <property type="molecule type" value="Genomic_DNA"/>
</dbReference>
<reference evidence="1" key="3">
    <citation type="submission" date="2015-04" db="EMBL/GenBank/DDBJ databases">
        <title>Physiological reanalysis, assessment of diazotrophy, and genome sequences of multiple isolates of Streptomyces thermoautotrophicus.</title>
        <authorList>
            <person name="MacKellar D.C."/>
            <person name="Lieber L."/>
            <person name="Norman J."/>
            <person name="Bolger A."/>
            <person name="Tobin C."/>
            <person name="Murray J.W."/>
            <person name="Woodward J."/>
            <person name="Friesen M."/>
            <person name="Prell J."/>
        </authorList>
    </citation>
    <scope>NUCLEOTIDE SEQUENCE [LARGE SCALE GENOMIC DNA]</scope>
    <source>
        <strain evidence="1">H1</strain>
    </source>
</reference>
<dbReference type="Proteomes" id="UP000070598">
    <property type="component" value="Unassembled WGS sequence"/>
</dbReference>
<evidence type="ECO:0000313" key="2">
    <source>
        <dbReference type="EMBL" id="KWX03791.1"/>
    </source>
</evidence>
<accession>A0A132NK95</accession>
<dbReference type="OrthoDB" id="4274140at2"/>
<protein>
    <submittedName>
        <fullName evidence="3">Uncharacterized protein</fullName>
    </submittedName>
</protein>
<evidence type="ECO:0000313" key="4">
    <source>
        <dbReference type="Proteomes" id="UP000070188"/>
    </source>
</evidence>
<dbReference type="PATRIC" id="fig|1469144.10.peg.4069"/>
<dbReference type="RefSeq" id="WP_066889965.1">
    <property type="nucleotide sequence ID" value="NZ_JYIJ01000017.1"/>
</dbReference>
<organism evidence="3 5">
    <name type="scientific">Carbonactinospora thermoautotrophica</name>
    <dbReference type="NCBI Taxonomy" id="1469144"/>
    <lineage>
        <taxon>Bacteria</taxon>
        <taxon>Bacillati</taxon>
        <taxon>Actinomycetota</taxon>
        <taxon>Actinomycetes</taxon>
        <taxon>Kitasatosporales</taxon>
        <taxon>Carbonactinosporaceae</taxon>
        <taxon>Carbonactinospora</taxon>
    </lineage>
</organism>
<comment type="caution">
    <text evidence="3">The sequence shown here is derived from an EMBL/GenBank/DDBJ whole genome shotgun (WGS) entry which is preliminary data.</text>
</comment>
<keyword evidence="4" id="KW-1185">Reference proteome</keyword>
<dbReference type="EMBL" id="LAXD01000001">
    <property type="protein sequence ID" value="KWX02750.1"/>
    <property type="molecule type" value="Genomic_DNA"/>
</dbReference>
<evidence type="ECO:0000313" key="5">
    <source>
        <dbReference type="Proteomes" id="UP000070598"/>
    </source>
</evidence>
<reference evidence="4" key="4">
    <citation type="submission" date="2015-04" db="EMBL/GenBank/DDBJ databases">
        <title>Physiological reanalysis, assessment of diazotrophy, and genome sequences of multiple isolates of Streptomyces thermoautotrophicus.</title>
        <authorList>
            <person name="MacKellar D.C."/>
            <person name="Lieber L."/>
            <person name="Norman J."/>
            <person name="Bolger A."/>
            <person name="Tobin C."/>
            <person name="Murray J.W."/>
            <person name="Chang R."/>
            <person name="Ford T."/>
            <person name="Nguyen P.Q."/>
            <person name="Woodward J."/>
            <person name="Permingeat H."/>
            <person name="Joshi N.S."/>
            <person name="Silver P.A."/>
            <person name="Usadel B."/>
            <person name="Rutherford A.W."/>
            <person name="Friesen M."/>
            <person name="Prell J."/>
        </authorList>
    </citation>
    <scope>NUCLEOTIDE SEQUENCE [LARGE SCALE GENOMIC DNA]</scope>
    <source>
        <strain evidence="4">H1</strain>
    </source>
</reference>
<name>A0A132NK95_9ACTN</name>
<dbReference type="Proteomes" id="UP000070188">
    <property type="component" value="Unassembled WGS sequence"/>
</dbReference>
<dbReference type="EMBL" id="JYIK01000459">
    <property type="protein sequence ID" value="KWX10474.1"/>
    <property type="molecule type" value="Genomic_DNA"/>
</dbReference>
<evidence type="ECO:0000313" key="1">
    <source>
        <dbReference type="EMBL" id="KWX02750.1"/>
    </source>
</evidence>
<sequence>MRIRLHGTEAECRAALALLAAVLEVVAVSDPYPDRRGTSRLVRVYLDTRLPDTTTHPGKGT</sequence>
<gene>
    <name evidence="1" type="ORF">LI90_3796</name>
    <name evidence="2" type="ORF">TH66_13480</name>
    <name evidence="3" type="ORF">TR74_03395</name>
</gene>
<reference evidence="5" key="1">
    <citation type="submission" date="2015-02" db="EMBL/GenBank/DDBJ databases">
        <title>Physiological reanalysis, assessment of diazotrophy, and genome sequences of multiple isolates of Streptomyces thermoautotrophicus.</title>
        <authorList>
            <person name="MacKellar D.C."/>
            <person name="Lieber L."/>
            <person name="Norman J."/>
            <person name="Bolger A."/>
            <person name="Tobin C."/>
            <person name="Murray J.W."/>
            <person name="Friesen M."/>
            <person name="Prell J."/>
        </authorList>
    </citation>
    <scope>NUCLEOTIDE SEQUENCE [LARGE SCALE GENOMIC DNA]</scope>
    <source>
        <strain evidence="5">UBT1</strain>
    </source>
</reference>
<dbReference type="AlphaFoldDB" id="A0A132NK95"/>
<dbReference type="Proteomes" id="UP000070659">
    <property type="component" value="Unassembled WGS sequence"/>
</dbReference>
<reference evidence="3 6" key="2">
    <citation type="submission" date="2015-02" db="EMBL/GenBank/DDBJ databases">
        <title>Physiological reanalysis, assessment of diazotrophy, and genome sequences of multiple isolates of Streptomyces thermoautotrophicus.</title>
        <authorList>
            <person name="MacKellar D.C."/>
            <person name="Lieber L."/>
            <person name="Norman J."/>
            <person name="Bolger A."/>
            <person name="Tobin C."/>
            <person name="Murray J.W."/>
            <person name="Prell J."/>
        </authorList>
    </citation>
    <scope>NUCLEOTIDE SEQUENCE [LARGE SCALE GENOMIC DNA]</scope>
    <source>
        <strain evidence="3 6">UBT1</strain>
    </source>
</reference>
<dbReference type="STRING" id="1469144.LI90_3796"/>
<proteinExistence type="predicted"/>
<evidence type="ECO:0000313" key="3">
    <source>
        <dbReference type="EMBL" id="KWX10474.1"/>
    </source>
</evidence>